<dbReference type="EMBL" id="JANPWB010000006">
    <property type="protein sequence ID" value="KAJ1178274.1"/>
    <property type="molecule type" value="Genomic_DNA"/>
</dbReference>
<evidence type="ECO:0000256" key="1">
    <source>
        <dbReference type="SAM" id="MobiDB-lite"/>
    </source>
</evidence>
<dbReference type="AlphaFoldDB" id="A0AAV7TPZ4"/>
<dbReference type="Proteomes" id="UP001066276">
    <property type="component" value="Chromosome 3_2"/>
</dbReference>
<reference evidence="2" key="1">
    <citation type="journal article" date="2022" name="bioRxiv">
        <title>Sequencing and chromosome-scale assembly of the giantPleurodeles waltlgenome.</title>
        <authorList>
            <person name="Brown T."/>
            <person name="Elewa A."/>
            <person name="Iarovenko S."/>
            <person name="Subramanian E."/>
            <person name="Araus A.J."/>
            <person name="Petzold A."/>
            <person name="Susuki M."/>
            <person name="Suzuki K.-i.T."/>
            <person name="Hayashi T."/>
            <person name="Toyoda A."/>
            <person name="Oliveira C."/>
            <person name="Osipova E."/>
            <person name="Leigh N.D."/>
            <person name="Simon A."/>
            <person name="Yun M.H."/>
        </authorList>
    </citation>
    <scope>NUCLEOTIDE SEQUENCE</scope>
    <source>
        <strain evidence="2">20211129_DDA</strain>
        <tissue evidence="2">Liver</tissue>
    </source>
</reference>
<evidence type="ECO:0000313" key="2">
    <source>
        <dbReference type="EMBL" id="KAJ1178274.1"/>
    </source>
</evidence>
<organism evidence="2 3">
    <name type="scientific">Pleurodeles waltl</name>
    <name type="common">Iberian ribbed newt</name>
    <dbReference type="NCBI Taxonomy" id="8319"/>
    <lineage>
        <taxon>Eukaryota</taxon>
        <taxon>Metazoa</taxon>
        <taxon>Chordata</taxon>
        <taxon>Craniata</taxon>
        <taxon>Vertebrata</taxon>
        <taxon>Euteleostomi</taxon>
        <taxon>Amphibia</taxon>
        <taxon>Batrachia</taxon>
        <taxon>Caudata</taxon>
        <taxon>Salamandroidea</taxon>
        <taxon>Salamandridae</taxon>
        <taxon>Pleurodelinae</taxon>
        <taxon>Pleurodeles</taxon>
    </lineage>
</organism>
<feature type="compositionally biased region" description="Low complexity" evidence="1">
    <location>
        <begin position="58"/>
        <end position="67"/>
    </location>
</feature>
<feature type="region of interest" description="Disordered" evidence="1">
    <location>
        <begin position="1"/>
        <end position="101"/>
    </location>
</feature>
<gene>
    <name evidence="2" type="ORF">NDU88_003521</name>
</gene>
<evidence type="ECO:0000313" key="3">
    <source>
        <dbReference type="Proteomes" id="UP001066276"/>
    </source>
</evidence>
<accession>A0AAV7TPZ4</accession>
<name>A0AAV7TPZ4_PLEWA</name>
<sequence>MFEKESQRSRRSLNAAEPQEAGAKSKEQLYEEESQEVGHTMNNKGLKRSPNEAEQRRQAQNNRGANRSPKSQDQTQNNRGVKRSPKRDGSEGTSSLRMVQSRDMGWGKIVSQRSLRNMWFLLFHGPLQLLHLLLELAGPGAAGT</sequence>
<protein>
    <submittedName>
        <fullName evidence="2">Uncharacterized protein</fullName>
    </submittedName>
</protein>
<proteinExistence type="predicted"/>
<keyword evidence="3" id="KW-1185">Reference proteome</keyword>
<comment type="caution">
    <text evidence="2">The sequence shown here is derived from an EMBL/GenBank/DDBJ whole genome shotgun (WGS) entry which is preliminary data.</text>
</comment>
<feature type="compositionally biased region" description="Polar residues" evidence="1">
    <location>
        <begin position="68"/>
        <end position="79"/>
    </location>
</feature>